<evidence type="ECO:0000313" key="4">
    <source>
        <dbReference type="Proteomes" id="UP000244803"/>
    </source>
</evidence>
<dbReference type="InterPro" id="IPR050302">
    <property type="entry name" value="Rab_GAP_TBC_domain"/>
</dbReference>
<name>A0A976M8T1_THEOR</name>
<feature type="region of interest" description="Disordered" evidence="1">
    <location>
        <begin position="446"/>
        <end position="475"/>
    </location>
</feature>
<feature type="compositionally biased region" description="Polar residues" evidence="1">
    <location>
        <begin position="15"/>
        <end position="24"/>
    </location>
</feature>
<dbReference type="OrthoDB" id="294251at2759"/>
<dbReference type="InterPro" id="IPR000195">
    <property type="entry name" value="Rab-GAP-TBC_dom"/>
</dbReference>
<reference evidence="3" key="1">
    <citation type="submission" date="2022-07" db="EMBL/GenBank/DDBJ databases">
        <title>Evaluation of T. orientalis genome assembly methods using nanopore sequencing and analysis of variation between genomes.</title>
        <authorList>
            <person name="Yam J."/>
            <person name="Micallef M.L."/>
            <person name="Liu M."/>
            <person name="Djordjevic S.P."/>
            <person name="Bogema D.R."/>
            <person name="Jenkins C."/>
        </authorList>
    </citation>
    <scope>NUCLEOTIDE SEQUENCE</scope>
    <source>
        <strain evidence="3">Fish Creek</strain>
    </source>
</reference>
<dbReference type="Gene3D" id="1.10.472.80">
    <property type="entry name" value="Ypt/Rab-GAP domain of gyp1p, domain 3"/>
    <property type="match status" value="1"/>
</dbReference>
<dbReference type="GO" id="GO:0005096">
    <property type="term" value="F:GTPase activator activity"/>
    <property type="evidence" value="ECO:0007669"/>
    <property type="project" value="TreeGrafter"/>
</dbReference>
<dbReference type="Pfam" id="PF00566">
    <property type="entry name" value="RabGAP-TBC"/>
    <property type="match status" value="1"/>
</dbReference>
<dbReference type="SMART" id="SM00164">
    <property type="entry name" value="TBC"/>
    <property type="match status" value="1"/>
</dbReference>
<proteinExistence type="predicted"/>
<dbReference type="Proteomes" id="UP000244803">
    <property type="component" value="Chromosome 2"/>
</dbReference>
<evidence type="ECO:0000259" key="2">
    <source>
        <dbReference type="PROSITE" id="PS50086"/>
    </source>
</evidence>
<dbReference type="SUPFAM" id="SSF47923">
    <property type="entry name" value="Ypt/Rab-GAP domain of gyp1p"/>
    <property type="match status" value="2"/>
</dbReference>
<gene>
    <name evidence="3" type="ORF">MACJ_001548</name>
</gene>
<evidence type="ECO:0000256" key="1">
    <source>
        <dbReference type="SAM" id="MobiDB-lite"/>
    </source>
</evidence>
<organism evidence="3 4">
    <name type="scientific">Theileria orientalis</name>
    <dbReference type="NCBI Taxonomy" id="68886"/>
    <lineage>
        <taxon>Eukaryota</taxon>
        <taxon>Sar</taxon>
        <taxon>Alveolata</taxon>
        <taxon>Apicomplexa</taxon>
        <taxon>Aconoidasida</taxon>
        <taxon>Piroplasmida</taxon>
        <taxon>Theileriidae</taxon>
        <taxon>Theileria</taxon>
    </lineage>
</organism>
<feature type="compositionally biased region" description="Low complexity" evidence="1">
    <location>
        <begin position="488"/>
        <end position="548"/>
    </location>
</feature>
<feature type="region of interest" description="Disordered" evidence="1">
    <location>
        <begin position="488"/>
        <end position="563"/>
    </location>
</feature>
<sequence>MDEKDVEIIAKSDELSPTQTTKRSSSAERRRKGLFPFKKVESESDSSWFDIFGFGNFNVLNTNLTYGLTLALPQCDCKRLYSRPITFNVEQAIKDNPRFKSMPKQVKGERCKRFHHWWLKCCQSAVLKKQGIYWNVIQLLGTKVKINDQTVMVSEIVLGKRVTLAIDLDIKRTYPSLRFFNRYGRSMLRRILLAYSFFDTEVGYVQGLNFIVANLLWHSSEEQAFWALISMMYLYDMRCMFLPGLPGVFKRCEILEHCMVRHIPRLHNHLKFVGVHIPMIASDWFMTLCANSVPIRALARLWDSFFSEGWVAIFRFIIFRLKQFEDYLVTMSDIADIMKVIKYGNASLTERWNLIELIPGFGGTSRRKSQLINAAYSTNVENLTNDPNKVEKDCDWVEIVEESLRFDIEPSFIETLELTNSEVMYFDLPHYPGDYDFRTETLKSYESSEKSFPQSDEEAFSSPIDRSPEYGPADMRLSVSNTLDIPSITTNTNTDANTGANTSTNTGTVNTCTENTTSTITINSASTNNTDTGTTGTNSGDNKTGNTDANEGGGTSENTGRSRNVVDDCENMIVDDISNIVVDNGGLVIEDLSGQKSVETPIFESSLKILRDNSLGDIANRLQQLSDSFKSQLEALGVSRAYHLHLKALHDEL</sequence>
<dbReference type="InterPro" id="IPR035969">
    <property type="entry name" value="Rab-GAP_TBC_sf"/>
</dbReference>
<evidence type="ECO:0000313" key="3">
    <source>
        <dbReference type="EMBL" id="UKJ90614.2"/>
    </source>
</evidence>
<dbReference type="PANTHER" id="PTHR47219:SF9">
    <property type="entry name" value="GTPASE ACTIVATING PROTEIN AND CENTROSOME-ASSOCIATED, ISOFORM B"/>
    <property type="match status" value="1"/>
</dbReference>
<feature type="compositionally biased region" description="Basic and acidic residues" evidence="1">
    <location>
        <begin position="1"/>
        <end position="14"/>
    </location>
</feature>
<accession>A0A976M8T1</accession>
<dbReference type="EMBL" id="CP056068">
    <property type="protein sequence ID" value="UKJ90614.2"/>
    <property type="molecule type" value="Genomic_DNA"/>
</dbReference>
<dbReference type="PANTHER" id="PTHR47219">
    <property type="entry name" value="RAB GTPASE-ACTIVATING PROTEIN 1-LIKE"/>
    <property type="match status" value="1"/>
</dbReference>
<feature type="region of interest" description="Disordered" evidence="1">
    <location>
        <begin position="1"/>
        <end position="30"/>
    </location>
</feature>
<dbReference type="AlphaFoldDB" id="A0A976M8T1"/>
<protein>
    <submittedName>
        <fullName evidence="3">GTPase activator</fullName>
    </submittedName>
</protein>
<dbReference type="PROSITE" id="PS50086">
    <property type="entry name" value="TBC_RABGAP"/>
    <property type="match status" value="1"/>
</dbReference>
<dbReference type="Gene3D" id="1.10.8.270">
    <property type="entry name" value="putative rabgap domain of human tbc1 domain family member 14 like domains"/>
    <property type="match status" value="1"/>
</dbReference>
<dbReference type="GO" id="GO:0031267">
    <property type="term" value="F:small GTPase binding"/>
    <property type="evidence" value="ECO:0007669"/>
    <property type="project" value="TreeGrafter"/>
</dbReference>
<feature type="domain" description="Rab-GAP TBC" evidence="2">
    <location>
        <begin position="124"/>
        <end position="309"/>
    </location>
</feature>